<dbReference type="AlphaFoldDB" id="A0A9P9DB92"/>
<keyword evidence="3" id="KW-1185">Reference proteome</keyword>
<sequence length="181" mass="20730">MHEWESGRTKKSYVDGCVETLQFCLSHAAIDPSNADDRSRNAQRSDFNPPVMVKRARRDERKEKKSCAACGETSPTTFELAPDIAAQNIRLSWMSRRAVVSPPQLFLEDDIHMNAMPCAAMQWVWPAKFYPSATDFVALYLLVGYQHTLMQTFVTLVLYRFLFILFNLERRVTGTAGEKEE</sequence>
<evidence type="ECO:0000313" key="2">
    <source>
        <dbReference type="EMBL" id="KAH7115822.1"/>
    </source>
</evidence>
<proteinExistence type="predicted"/>
<name>A0A9P9DB92_9PLEO</name>
<accession>A0A9P9DB92</accession>
<dbReference type="Proteomes" id="UP000700596">
    <property type="component" value="Unassembled WGS sequence"/>
</dbReference>
<comment type="caution">
    <text evidence="2">The sequence shown here is derived from an EMBL/GenBank/DDBJ whole genome shotgun (WGS) entry which is preliminary data.</text>
</comment>
<evidence type="ECO:0000256" key="1">
    <source>
        <dbReference type="SAM" id="MobiDB-lite"/>
    </source>
</evidence>
<dbReference type="EMBL" id="JAGMWT010000015">
    <property type="protein sequence ID" value="KAH7115822.1"/>
    <property type="molecule type" value="Genomic_DNA"/>
</dbReference>
<organism evidence="2 3">
    <name type="scientific">Dendryphion nanum</name>
    <dbReference type="NCBI Taxonomy" id="256645"/>
    <lineage>
        <taxon>Eukaryota</taxon>
        <taxon>Fungi</taxon>
        <taxon>Dikarya</taxon>
        <taxon>Ascomycota</taxon>
        <taxon>Pezizomycotina</taxon>
        <taxon>Dothideomycetes</taxon>
        <taxon>Pleosporomycetidae</taxon>
        <taxon>Pleosporales</taxon>
        <taxon>Torulaceae</taxon>
        <taxon>Dendryphion</taxon>
    </lineage>
</organism>
<gene>
    <name evidence="2" type="ORF">B0J11DRAFT_510186</name>
</gene>
<protein>
    <submittedName>
        <fullName evidence="2">Uncharacterized protein</fullName>
    </submittedName>
</protein>
<feature type="region of interest" description="Disordered" evidence="1">
    <location>
        <begin position="32"/>
        <end position="60"/>
    </location>
</feature>
<reference evidence="2" key="1">
    <citation type="journal article" date="2021" name="Nat. Commun.">
        <title>Genetic determinants of endophytism in the Arabidopsis root mycobiome.</title>
        <authorList>
            <person name="Mesny F."/>
            <person name="Miyauchi S."/>
            <person name="Thiergart T."/>
            <person name="Pickel B."/>
            <person name="Atanasova L."/>
            <person name="Karlsson M."/>
            <person name="Huettel B."/>
            <person name="Barry K.W."/>
            <person name="Haridas S."/>
            <person name="Chen C."/>
            <person name="Bauer D."/>
            <person name="Andreopoulos W."/>
            <person name="Pangilinan J."/>
            <person name="LaButti K."/>
            <person name="Riley R."/>
            <person name="Lipzen A."/>
            <person name="Clum A."/>
            <person name="Drula E."/>
            <person name="Henrissat B."/>
            <person name="Kohler A."/>
            <person name="Grigoriev I.V."/>
            <person name="Martin F.M."/>
            <person name="Hacquard S."/>
        </authorList>
    </citation>
    <scope>NUCLEOTIDE SEQUENCE</scope>
    <source>
        <strain evidence="2">MPI-CAGE-CH-0243</strain>
    </source>
</reference>
<evidence type="ECO:0000313" key="3">
    <source>
        <dbReference type="Proteomes" id="UP000700596"/>
    </source>
</evidence>